<gene>
    <name evidence="2" type="ORF">N781_09050</name>
</gene>
<name>A0A0A5GFF5_9BACI</name>
<comment type="caution">
    <text evidence="2">The sequence shown here is derived from an EMBL/GenBank/DDBJ whole genome shotgun (WGS) entry which is preliminary data.</text>
</comment>
<dbReference type="RefSeq" id="WP_026801694.1">
    <property type="nucleotide sequence ID" value="NZ_AULI01000022.1"/>
</dbReference>
<evidence type="ECO:0000256" key="1">
    <source>
        <dbReference type="SAM" id="Phobius"/>
    </source>
</evidence>
<accession>A0A0A5GFF5</accession>
<evidence type="ECO:0000313" key="3">
    <source>
        <dbReference type="Proteomes" id="UP000030528"/>
    </source>
</evidence>
<feature type="transmembrane region" description="Helical" evidence="1">
    <location>
        <begin position="38"/>
        <end position="56"/>
    </location>
</feature>
<feature type="transmembrane region" description="Helical" evidence="1">
    <location>
        <begin position="65"/>
        <end position="83"/>
    </location>
</feature>
<keyword evidence="1" id="KW-0472">Membrane</keyword>
<sequence>MDRVYIHTINILIGVASIGISFILAWVMMAFAPEGNDLYSLMPFLVIAIWGIGYAIQLNVEKTRVILLTLVVECSLLFIIIFYERLFQ</sequence>
<keyword evidence="1" id="KW-0812">Transmembrane</keyword>
<organism evidence="2 3">
    <name type="scientific">Pontibacillus halophilus JSM 076056 = DSM 19796</name>
    <dbReference type="NCBI Taxonomy" id="1385510"/>
    <lineage>
        <taxon>Bacteria</taxon>
        <taxon>Bacillati</taxon>
        <taxon>Bacillota</taxon>
        <taxon>Bacilli</taxon>
        <taxon>Bacillales</taxon>
        <taxon>Bacillaceae</taxon>
        <taxon>Pontibacillus</taxon>
    </lineage>
</organism>
<dbReference type="eggNOG" id="ENOG502ZRIV">
    <property type="taxonomic scope" value="Bacteria"/>
</dbReference>
<dbReference type="AlphaFoldDB" id="A0A0A5GFF5"/>
<evidence type="ECO:0000313" key="2">
    <source>
        <dbReference type="EMBL" id="KGX89855.1"/>
    </source>
</evidence>
<keyword evidence="1" id="KW-1133">Transmembrane helix</keyword>
<proteinExistence type="predicted"/>
<feature type="transmembrane region" description="Helical" evidence="1">
    <location>
        <begin position="12"/>
        <end position="32"/>
    </location>
</feature>
<dbReference type="OrthoDB" id="2974660at2"/>
<dbReference type="Proteomes" id="UP000030528">
    <property type="component" value="Unassembled WGS sequence"/>
</dbReference>
<protein>
    <submittedName>
        <fullName evidence="2">Uncharacterized protein</fullName>
    </submittedName>
</protein>
<keyword evidence="3" id="KW-1185">Reference proteome</keyword>
<dbReference type="EMBL" id="AVPE01000019">
    <property type="protein sequence ID" value="KGX89855.1"/>
    <property type="molecule type" value="Genomic_DNA"/>
</dbReference>
<reference evidence="2 3" key="1">
    <citation type="submission" date="2013-08" db="EMBL/GenBank/DDBJ databases">
        <authorList>
            <person name="Huang J."/>
            <person name="Wang G."/>
        </authorList>
    </citation>
    <scope>NUCLEOTIDE SEQUENCE [LARGE SCALE GENOMIC DNA]</scope>
    <source>
        <strain evidence="2 3">JSM 076056</strain>
    </source>
</reference>